<evidence type="ECO:0000313" key="2">
    <source>
        <dbReference type="EMBL" id="CRZ08897.1"/>
    </source>
</evidence>
<dbReference type="PROSITE" id="PS50222">
    <property type="entry name" value="EF_HAND_2"/>
    <property type="match status" value="1"/>
</dbReference>
<dbReference type="InterPro" id="IPR011992">
    <property type="entry name" value="EF-hand-dom_pair"/>
</dbReference>
<evidence type="ECO:0000259" key="1">
    <source>
        <dbReference type="PROSITE" id="PS50222"/>
    </source>
</evidence>
<dbReference type="GO" id="GO:0005509">
    <property type="term" value="F:calcium ion binding"/>
    <property type="evidence" value="ECO:0007669"/>
    <property type="project" value="InterPro"/>
</dbReference>
<protein>
    <recommendedName>
        <fullName evidence="1">EF-hand domain-containing protein</fullName>
    </recommendedName>
</protein>
<accession>A0A0H5R525</accession>
<reference evidence="2" key="1">
    <citation type="submission" date="2015-04" db="EMBL/GenBank/DDBJ databases">
        <title>The genome sequence of the plant pathogenic Rhizarian Plasmodiophora brassicae reveals insights in its biotrophic life cycle and the origin of chitin synthesis.</title>
        <authorList>
            <person name="Schwelm A."/>
            <person name="Fogelqvist J."/>
            <person name="Knaust A."/>
            <person name="Julke S."/>
            <person name="Lilja T."/>
            <person name="Dhandapani V."/>
            <person name="Bonilla-Rosso G."/>
            <person name="Karlsson M."/>
            <person name="Shevchenko A."/>
            <person name="Choi S.R."/>
            <person name="Kim H.G."/>
            <person name="Park J.Y."/>
            <person name="Lim Y.P."/>
            <person name="Ludwig-Muller J."/>
            <person name="Dixelius C."/>
        </authorList>
    </citation>
    <scope>NUCLEOTIDE SEQUENCE</scope>
    <source>
        <tissue evidence="2">Potato root galls</tissue>
    </source>
</reference>
<feature type="domain" description="EF-hand" evidence="1">
    <location>
        <begin position="119"/>
        <end position="154"/>
    </location>
</feature>
<feature type="non-terminal residue" evidence="2">
    <location>
        <position position="1"/>
    </location>
</feature>
<proteinExistence type="predicted"/>
<dbReference type="AlphaFoldDB" id="A0A0H5R525"/>
<dbReference type="InterPro" id="IPR002048">
    <property type="entry name" value="EF_hand_dom"/>
</dbReference>
<name>A0A0H5R525_9EUKA</name>
<organism evidence="2">
    <name type="scientific">Spongospora subterranea</name>
    <dbReference type="NCBI Taxonomy" id="70186"/>
    <lineage>
        <taxon>Eukaryota</taxon>
        <taxon>Sar</taxon>
        <taxon>Rhizaria</taxon>
        <taxon>Endomyxa</taxon>
        <taxon>Phytomyxea</taxon>
        <taxon>Plasmodiophorida</taxon>
        <taxon>Plasmodiophoridae</taxon>
        <taxon>Spongospora</taxon>
    </lineage>
</organism>
<dbReference type="EMBL" id="HACM01008455">
    <property type="protein sequence ID" value="CRZ08897.1"/>
    <property type="molecule type" value="Transcribed_RNA"/>
</dbReference>
<dbReference type="SUPFAM" id="SSF47473">
    <property type="entry name" value="EF-hand"/>
    <property type="match status" value="1"/>
</dbReference>
<sequence length="218" mass="24491">DFMWTLPRKLQHFIFTLLANMVKVSNSGYPRVTVSSSFHPKKHASRIWKSLRAHPVVLVTGLGSALYNIAEAVQHLASQGLIQIESMKTSLLDSQNGRNPLPQLDIVISMKTFEKLPEDRQERIDSLFKRLDTKKTGRVEISEVTKLGIPDMVSPSADDLAFAINRLMIVDSCSEGLLEIEDWQTHISAICSPNMDDSRFFEVMDNIEGKISSEATTM</sequence>